<dbReference type="SUPFAM" id="SSF52980">
    <property type="entry name" value="Restriction endonuclease-like"/>
    <property type="match status" value="1"/>
</dbReference>
<dbReference type="InterPro" id="IPR011604">
    <property type="entry name" value="PDDEXK-like_dom_sf"/>
</dbReference>
<dbReference type="InterPro" id="IPR051703">
    <property type="entry name" value="NF-kappa-B_Signaling_Reg"/>
</dbReference>
<evidence type="ECO:0000313" key="3">
    <source>
        <dbReference type="Proteomes" id="UP000596742"/>
    </source>
</evidence>
<dbReference type="InterPro" id="IPR011335">
    <property type="entry name" value="Restrct_endonuc-II-like"/>
</dbReference>
<sequence>MFVERNSIDSFTQKNWISLKEPDDLPDQYKGDIRFTKQRSDQWFEARKEFKVTGSKIFEGIGLDSLKALNKHFDKVTKKINIEEEFSDEAKQRMEHGTKCEIHAVATLVGKILPFYYPNLKFVEEGAHVLHTDNKPIVLVSPDGSLSQIEINSTKSEVTKLACEFKCPCPTDYKTPVHYEIPQRYISQILGEMAALNTPDLLYLSWTEESTTVIKAKFDEDLWNLMESEIKNMYGIPIPKKPTRISENVKNIKLIMKSYNENFTEFLCEVPSLKGTCTEIAQTIPESPYLFPIHIETISIPLNNMDILFTEIISSLREAFEICRKKASEVLVWLLSDTDRNWNEEIPHSLPIGYAMKGYSLPTSPMRNMHNAMLQACYDKDIHIACSCFDGQWIKLANRDASDKPLTLLQLQRDVSEKSRKKPVETSFLTS</sequence>
<name>A0A8B6GA43_MYTGA</name>
<proteinExistence type="predicted"/>
<gene>
    <name evidence="2" type="ORF">MGAL_10B061966</name>
</gene>
<dbReference type="Proteomes" id="UP000596742">
    <property type="component" value="Unassembled WGS sequence"/>
</dbReference>
<feature type="domain" description="YqaJ viral recombinase" evidence="1">
    <location>
        <begin position="42"/>
        <end position="194"/>
    </location>
</feature>
<comment type="caution">
    <text evidence="2">The sequence shown here is derived from an EMBL/GenBank/DDBJ whole genome shotgun (WGS) entry which is preliminary data.</text>
</comment>
<organism evidence="2 3">
    <name type="scientific">Mytilus galloprovincialis</name>
    <name type="common">Mediterranean mussel</name>
    <dbReference type="NCBI Taxonomy" id="29158"/>
    <lineage>
        <taxon>Eukaryota</taxon>
        <taxon>Metazoa</taxon>
        <taxon>Spiralia</taxon>
        <taxon>Lophotrochozoa</taxon>
        <taxon>Mollusca</taxon>
        <taxon>Bivalvia</taxon>
        <taxon>Autobranchia</taxon>
        <taxon>Pteriomorphia</taxon>
        <taxon>Mytilida</taxon>
        <taxon>Mytiloidea</taxon>
        <taxon>Mytilidae</taxon>
        <taxon>Mytilinae</taxon>
        <taxon>Mytilus</taxon>
    </lineage>
</organism>
<protein>
    <recommendedName>
        <fullName evidence="1">YqaJ viral recombinase domain-containing protein</fullName>
    </recommendedName>
</protein>
<keyword evidence="3" id="KW-1185">Reference proteome</keyword>
<dbReference type="GO" id="GO:0006281">
    <property type="term" value="P:DNA repair"/>
    <property type="evidence" value="ECO:0007669"/>
    <property type="project" value="UniProtKB-ARBA"/>
</dbReference>
<dbReference type="InterPro" id="IPR019080">
    <property type="entry name" value="YqaJ_viral_recombinase"/>
</dbReference>
<dbReference type="Gene3D" id="3.90.320.10">
    <property type="match status" value="1"/>
</dbReference>
<dbReference type="PANTHER" id="PTHR46609">
    <property type="entry name" value="EXONUCLEASE, PHAGE-TYPE/RECB, C-TERMINAL DOMAIN-CONTAINING PROTEIN"/>
    <property type="match status" value="1"/>
</dbReference>
<dbReference type="EMBL" id="UYJE01008110">
    <property type="protein sequence ID" value="VDI61139.1"/>
    <property type="molecule type" value="Genomic_DNA"/>
</dbReference>
<accession>A0A8B6GA43</accession>
<evidence type="ECO:0000313" key="2">
    <source>
        <dbReference type="EMBL" id="VDI61139.1"/>
    </source>
</evidence>
<dbReference type="OrthoDB" id="6153424at2759"/>
<dbReference type="AlphaFoldDB" id="A0A8B6GA43"/>
<evidence type="ECO:0000259" key="1">
    <source>
        <dbReference type="Pfam" id="PF09588"/>
    </source>
</evidence>
<dbReference type="Pfam" id="PF09588">
    <property type="entry name" value="YqaJ"/>
    <property type="match status" value="1"/>
</dbReference>
<dbReference type="PANTHER" id="PTHR46609:SF8">
    <property type="entry name" value="YQAJ VIRAL RECOMBINASE DOMAIN-CONTAINING PROTEIN"/>
    <property type="match status" value="1"/>
</dbReference>
<reference evidence="2" key="1">
    <citation type="submission" date="2018-11" db="EMBL/GenBank/DDBJ databases">
        <authorList>
            <person name="Alioto T."/>
            <person name="Alioto T."/>
        </authorList>
    </citation>
    <scope>NUCLEOTIDE SEQUENCE</scope>
</reference>